<evidence type="ECO:0000256" key="2">
    <source>
        <dbReference type="ARBA" id="ARBA00023125"/>
    </source>
</evidence>
<evidence type="ECO:0000256" key="1">
    <source>
        <dbReference type="ARBA" id="ARBA00023015"/>
    </source>
</evidence>
<feature type="region of interest" description="Disordered" evidence="4">
    <location>
        <begin position="1"/>
        <end position="21"/>
    </location>
</feature>
<evidence type="ECO:0000256" key="3">
    <source>
        <dbReference type="ARBA" id="ARBA00023163"/>
    </source>
</evidence>
<dbReference type="PANTHER" id="PTHR46796:SF6">
    <property type="entry name" value="ARAC SUBFAMILY"/>
    <property type="match status" value="1"/>
</dbReference>
<dbReference type="Proteomes" id="UP000542125">
    <property type="component" value="Unassembled WGS sequence"/>
</dbReference>
<comment type="caution">
    <text evidence="6">The sequence shown here is derived from an EMBL/GenBank/DDBJ whole genome shotgun (WGS) entry which is preliminary data.</text>
</comment>
<dbReference type="SMART" id="SM00342">
    <property type="entry name" value="HTH_ARAC"/>
    <property type="match status" value="1"/>
</dbReference>
<dbReference type="InterPro" id="IPR035418">
    <property type="entry name" value="AraC-bd_2"/>
</dbReference>
<dbReference type="PANTHER" id="PTHR46796">
    <property type="entry name" value="HTH-TYPE TRANSCRIPTIONAL ACTIVATOR RHAS-RELATED"/>
    <property type="match status" value="1"/>
</dbReference>
<dbReference type="InterPro" id="IPR020449">
    <property type="entry name" value="Tscrpt_reg_AraC-type_HTH"/>
</dbReference>
<reference evidence="6 7" key="1">
    <citation type="submission" date="2020-07" db="EMBL/GenBank/DDBJ databases">
        <title>Genomic Encyclopedia of Type Strains, Phase IV (KMG-V): Genome sequencing to study the core and pangenomes of soil and plant-associated prokaryotes.</title>
        <authorList>
            <person name="Whitman W."/>
        </authorList>
    </citation>
    <scope>NUCLEOTIDE SEQUENCE [LARGE SCALE GENOMIC DNA]</scope>
    <source>
        <strain evidence="6 7">SAS40</strain>
    </source>
</reference>
<dbReference type="InterPro" id="IPR009057">
    <property type="entry name" value="Homeodomain-like_sf"/>
</dbReference>
<feature type="domain" description="HTH araC/xylS-type" evidence="5">
    <location>
        <begin position="211"/>
        <end position="312"/>
    </location>
</feature>
<accession>A0A7Y9LMT3</accession>
<keyword evidence="2 6" id="KW-0238">DNA-binding</keyword>
<evidence type="ECO:0000313" key="6">
    <source>
        <dbReference type="EMBL" id="NYE85259.1"/>
    </source>
</evidence>
<dbReference type="GO" id="GO:0043565">
    <property type="term" value="F:sequence-specific DNA binding"/>
    <property type="evidence" value="ECO:0007669"/>
    <property type="project" value="InterPro"/>
</dbReference>
<dbReference type="InterPro" id="IPR018060">
    <property type="entry name" value="HTH_AraC"/>
</dbReference>
<dbReference type="PROSITE" id="PS01124">
    <property type="entry name" value="HTH_ARAC_FAMILY_2"/>
    <property type="match status" value="1"/>
</dbReference>
<dbReference type="Gene3D" id="1.10.10.60">
    <property type="entry name" value="Homeodomain-like"/>
    <property type="match status" value="1"/>
</dbReference>
<dbReference type="RefSeq" id="WP_179589232.1">
    <property type="nucleotide sequence ID" value="NZ_JACBYR010000002.1"/>
</dbReference>
<keyword evidence="7" id="KW-1185">Reference proteome</keyword>
<dbReference type="Pfam" id="PF14525">
    <property type="entry name" value="AraC_binding_2"/>
    <property type="match status" value="1"/>
</dbReference>
<evidence type="ECO:0000259" key="5">
    <source>
        <dbReference type="PROSITE" id="PS01124"/>
    </source>
</evidence>
<gene>
    <name evidence="6" type="ORF">FHW18_004566</name>
</gene>
<dbReference type="GO" id="GO:0003700">
    <property type="term" value="F:DNA-binding transcription factor activity"/>
    <property type="evidence" value="ECO:0007669"/>
    <property type="project" value="InterPro"/>
</dbReference>
<proteinExistence type="predicted"/>
<evidence type="ECO:0000256" key="4">
    <source>
        <dbReference type="SAM" id="MobiDB-lite"/>
    </source>
</evidence>
<sequence>MFSYRSFTREDAASAPQRPDFSSQLDSLFSVALALRPSGTQPLRTEMTAYRGRSLHFAQLVFSPHTTTSAGGKRTDRLLLSLQKEGEVEVTQDGRRSVVQPGEFFVLAPGRRFQITTGTMRAHSIYIPMDRMRTLMPNVEDVTALAVSGDTGIGAVFRAALDEIFQLAPHLKESEADQFADAVPHLLTAALSSLRADHDVAPAHIKQLHCDRIRRFVLENLSDSDLSASRVAEAVGVSERYVYKLFADGDLALMKWIWRERLERCRSELADAGRQDRRIGEIAYGWGFNDLAHFSRSFKERYGCSPRDFRKQALDHTEKPARLR</sequence>
<protein>
    <submittedName>
        <fullName evidence="6">AraC-like DNA-binding protein</fullName>
    </submittedName>
</protein>
<evidence type="ECO:0000313" key="7">
    <source>
        <dbReference type="Proteomes" id="UP000542125"/>
    </source>
</evidence>
<dbReference type="SUPFAM" id="SSF46689">
    <property type="entry name" value="Homeodomain-like"/>
    <property type="match status" value="1"/>
</dbReference>
<organism evidence="6 7">
    <name type="scientific">Pigmentiphaga litoralis</name>
    <dbReference type="NCBI Taxonomy" id="516702"/>
    <lineage>
        <taxon>Bacteria</taxon>
        <taxon>Pseudomonadati</taxon>
        <taxon>Pseudomonadota</taxon>
        <taxon>Betaproteobacteria</taxon>
        <taxon>Burkholderiales</taxon>
        <taxon>Alcaligenaceae</taxon>
        <taxon>Pigmentiphaga</taxon>
    </lineage>
</organism>
<name>A0A7Y9LMT3_9BURK</name>
<dbReference type="Pfam" id="PF12833">
    <property type="entry name" value="HTH_18"/>
    <property type="match status" value="1"/>
</dbReference>
<dbReference type="InterPro" id="IPR050204">
    <property type="entry name" value="AraC_XylS_family_regulators"/>
</dbReference>
<dbReference type="PRINTS" id="PR00032">
    <property type="entry name" value="HTHARAC"/>
</dbReference>
<dbReference type="AlphaFoldDB" id="A0A7Y9LMT3"/>
<keyword evidence="3" id="KW-0804">Transcription</keyword>
<keyword evidence="1" id="KW-0805">Transcription regulation</keyword>
<dbReference type="EMBL" id="JACBYR010000002">
    <property type="protein sequence ID" value="NYE85259.1"/>
    <property type="molecule type" value="Genomic_DNA"/>
</dbReference>